<feature type="binding site" evidence="12">
    <location>
        <position position="326"/>
    </location>
    <ligand>
        <name>substrate</name>
    </ligand>
</feature>
<dbReference type="InterPro" id="IPR000023">
    <property type="entry name" value="Phosphofructokinase_dom"/>
</dbReference>
<comment type="caution">
    <text evidence="14">The sequence shown here is derived from an EMBL/GenBank/DDBJ whole genome shotgun (WGS) entry which is preliminary data.</text>
</comment>
<dbReference type="Gene3D" id="3.40.50.450">
    <property type="match status" value="1"/>
</dbReference>
<dbReference type="AlphaFoldDB" id="A0A7C3SJ54"/>
<dbReference type="InterPro" id="IPR035966">
    <property type="entry name" value="PKF_sf"/>
</dbReference>
<dbReference type="PRINTS" id="PR00476">
    <property type="entry name" value="PHFRCTKINASE"/>
</dbReference>
<keyword evidence="5 12" id="KW-0547">Nucleotide-binding</keyword>
<name>A0A7C3SJ54_9BACT</name>
<evidence type="ECO:0000256" key="11">
    <source>
        <dbReference type="ARBA" id="ARBA00048072"/>
    </source>
</evidence>
<comment type="catalytic activity">
    <reaction evidence="10 12">
        <text>beta-D-fructose 6-phosphate + ATP = beta-D-fructose 1,6-bisphosphate + ADP + H(+)</text>
        <dbReference type="Rhea" id="RHEA:16109"/>
        <dbReference type="ChEBI" id="CHEBI:15378"/>
        <dbReference type="ChEBI" id="CHEBI:30616"/>
        <dbReference type="ChEBI" id="CHEBI:32966"/>
        <dbReference type="ChEBI" id="CHEBI:57634"/>
        <dbReference type="ChEBI" id="CHEBI:456216"/>
        <dbReference type="EC" id="2.7.1.11"/>
    </reaction>
</comment>
<keyword evidence="9 12" id="KW-0324">Glycolysis</keyword>
<dbReference type="NCBIfam" id="NF005301">
    <property type="entry name" value="PRK06830.1"/>
    <property type="match status" value="1"/>
</dbReference>
<feature type="site" description="Important for substrate specificity; cannot use PPi as phosphoryl donor" evidence="12">
    <location>
        <position position="198"/>
    </location>
</feature>
<dbReference type="FunFam" id="3.40.50.450:FF:000002">
    <property type="entry name" value="ATP-dependent 6-phosphofructokinase"/>
    <property type="match status" value="1"/>
</dbReference>
<comment type="function">
    <text evidence="12">Catalyzes the phosphorylation of D-fructose 6-phosphate to fructose 1,6-bisphosphate by ATP, the first committing step of glycolysis.</text>
</comment>
<evidence type="ECO:0000256" key="9">
    <source>
        <dbReference type="ARBA" id="ARBA00023152"/>
    </source>
</evidence>
<comment type="similarity">
    <text evidence="12">Belongs to the phosphofructokinase type A (PFKA) family. PPi-dependent PFK group II subfamily. Atypical ATP-dependent clade 'X' sub-subfamily.</text>
</comment>
<dbReference type="GO" id="GO:0003872">
    <property type="term" value="F:6-phosphofructokinase activity"/>
    <property type="evidence" value="ECO:0007669"/>
    <property type="project" value="UniProtKB-UniRule"/>
</dbReference>
<dbReference type="SUPFAM" id="SSF53784">
    <property type="entry name" value="Phosphofructokinase"/>
    <property type="match status" value="1"/>
</dbReference>
<evidence type="ECO:0000259" key="13">
    <source>
        <dbReference type="Pfam" id="PF00365"/>
    </source>
</evidence>
<sequence length="458" mass="50330">MKVGGVTVKDERPTEFPVFDTRIPSLGVPKVDSPICSIPLFTREGKLVERSFISDAERVLVYDSLDYLQQLAPGETPLTFELAGPRAKIYFDPSKVQCAIATCGGLCPGTNDVIRAIVLELYHLYKVRHIFGVRYGFQGFIPKYGHELMKLAPEDVVNIHSFGGTILASSRGPQDIGEIVDALERLNIRILFLIGGDGTLRAADKICEEIANRDLRISVIVIPKTIDNDIPLVSRSFGFDTAVEMATDAIRAAHTEALGAPNGIGLVKLMGRYSGFVAASAALALREVNFVLIPESDFDLEGEFGLLACLEKRLKERNHAVIVVAEGAGQKFFKEEELPRDASGNIKPGDIGLLLVERINAYFRARNMEVNLKYIDPSYIIRSMPANYNDRIYCGFLGQNAVHAGMAGKTAMLVSRWHGHFVHVPIKAAVGKIKEVDLDSPLWRSVLESTGQPPLKNP</sequence>
<dbReference type="HAMAP" id="MF_01981">
    <property type="entry name" value="Phosphofructokinase_II_X"/>
    <property type="match status" value="1"/>
</dbReference>
<reference evidence="14" key="1">
    <citation type="journal article" date="2020" name="mSystems">
        <title>Genome- and Community-Level Interaction Insights into Carbon Utilization and Element Cycling Functions of Hydrothermarchaeota in Hydrothermal Sediment.</title>
        <authorList>
            <person name="Zhou Z."/>
            <person name="Liu Y."/>
            <person name="Xu W."/>
            <person name="Pan J."/>
            <person name="Luo Z.H."/>
            <person name="Li M."/>
        </authorList>
    </citation>
    <scope>NUCLEOTIDE SEQUENCE [LARGE SCALE GENOMIC DNA]</scope>
    <source>
        <strain evidence="14">SpSt-776</strain>
    </source>
</reference>
<dbReference type="EMBL" id="DTHB01000040">
    <property type="protein sequence ID" value="HGB14519.1"/>
    <property type="molecule type" value="Genomic_DNA"/>
</dbReference>
<keyword evidence="4 12" id="KW-0479">Metal-binding</keyword>
<dbReference type="GO" id="GO:0046872">
    <property type="term" value="F:metal ion binding"/>
    <property type="evidence" value="ECO:0007669"/>
    <property type="project" value="UniProtKB-KW"/>
</dbReference>
<dbReference type="InterPro" id="IPR050929">
    <property type="entry name" value="PFKA"/>
</dbReference>
<keyword evidence="3 12" id="KW-0808">Transferase</keyword>
<evidence type="ECO:0000256" key="12">
    <source>
        <dbReference type="HAMAP-Rule" id="MF_01981"/>
    </source>
</evidence>
<evidence type="ECO:0000256" key="7">
    <source>
        <dbReference type="ARBA" id="ARBA00022840"/>
    </source>
</evidence>
<gene>
    <name evidence="12" type="primary">pfkA</name>
    <name evidence="14" type="ORF">ENV62_04685</name>
</gene>
<comment type="pathway">
    <text evidence="12">Carbohydrate degradation; glycolysis; D-glyceraldehyde 3-phosphate and glycerone phosphate from D-glucose: step 3/4.</text>
</comment>
<dbReference type="GO" id="GO:0005524">
    <property type="term" value="F:ATP binding"/>
    <property type="evidence" value="ECO:0007669"/>
    <property type="project" value="UniProtKB-KW"/>
</dbReference>
<feature type="binding site" evidence="12">
    <location>
        <begin position="270"/>
        <end position="272"/>
    </location>
    <ligand>
        <name>substrate</name>
    </ligand>
</feature>
<keyword evidence="12" id="KW-0963">Cytoplasm</keyword>
<dbReference type="UniPathway" id="UPA00109">
    <property type="reaction ID" value="UER00182"/>
</dbReference>
<dbReference type="PANTHER" id="PTHR45770">
    <property type="entry name" value="ATP-DEPENDENT 6-PHOSPHOFRUCTOKINASE 1"/>
    <property type="match status" value="1"/>
</dbReference>
<dbReference type="InterPro" id="IPR012004">
    <property type="entry name" value="PyroP-dep_PFK_TP0108"/>
</dbReference>
<evidence type="ECO:0000256" key="10">
    <source>
        <dbReference type="ARBA" id="ARBA00048070"/>
    </source>
</evidence>
<evidence type="ECO:0000256" key="3">
    <source>
        <dbReference type="ARBA" id="ARBA00022679"/>
    </source>
</evidence>
<organism evidence="14">
    <name type="scientific">Desulfobacca acetoxidans</name>
    <dbReference type="NCBI Taxonomy" id="60893"/>
    <lineage>
        <taxon>Bacteria</taxon>
        <taxon>Pseudomonadati</taxon>
        <taxon>Thermodesulfobacteriota</taxon>
        <taxon>Desulfobaccia</taxon>
        <taxon>Desulfobaccales</taxon>
        <taxon>Desulfobaccaceae</taxon>
        <taxon>Desulfobacca</taxon>
    </lineage>
</organism>
<dbReference type="PIRSF" id="PIRSF000534">
    <property type="entry name" value="PPi_PFK_TP0108"/>
    <property type="match status" value="1"/>
</dbReference>
<keyword evidence="6 12" id="KW-0418">Kinase</keyword>
<dbReference type="InterPro" id="IPR022953">
    <property type="entry name" value="ATP_PFK"/>
</dbReference>
<dbReference type="EC" id="2.7.1.11" evidence="12"/>
<comment type="cofactor">
    <cofactor evidence="1 12">
        <name>Mg(2+)</name>
        <dbReference type="ChEBI" id="CHEBI:18420"/>
    </cofactor>
</comment>
<evidence type="ECO:0000256" key="8">
    <source>
        <dbReference type="ARBA" id="ARBA00022842"/>
    </source>
</evidence>
<evidence type="ECO:0000256" key="2">
    <source>
        <dbReference type="ARBA" id="ARBA00003138"/>
    </source>
</evidence>
<proteinExistence type="inferred from homology"/>
<feature type="active site" description="Proton acceptor" evidence="12">
    <location>
        <position position="227"/>
    </location>
</feature>
<dbReference type="GO" id="GO:0047334">
    <property type="term" value="F:diphosphate-fructose-6-phosphate 1-phosphotransferase activity"/>
    <property type="evidence" value="ECO:0007669"/>
    <property type="project" value="UniProtKB-EC"/>
</dbReference>
<evidence type="ECO:0000256" key="6">
    <source>
        <dbReference type="ARBA" id="ARBA00022777"/>
    </source>
</evidence>
<feature type="domain" description="Phosphofructokinase" evidence="13">
    <location>
        <begin position="98"/>
        <end position="404"/>
    </location>
</feature>
<feature type="binding site" evidence="12">
    <location>
        <begin position="196"/>
        <end position="199"/>
    </location>
    <ligand>
        <name>ATP</name>
        <dbReference type="ChEBI" id="CHEBI:30616"/>
    </ligand>
</feature>
<comment type="subunit">
    <text evidence="12">Homodimer.</text>
</comment>
<dbReference type="Pfam" id="PF00365">
    <property type="entry name" value="PFK"/>
    <property type="match status" value="1"/>
</dbReference>
<feature type="binding site" evidence="12">
    <location>
        <position position="105"/>
    </location>
    <ligand>
        <name>ATP</name>
        <dbReference type="ChEBI" id="CHEBI:30616"/>
    </ligand>
</feature>
<evidence type="ECO:0000313" key="14">
    <source>
        <dbReference type="EMBL" id="HGB14519.1"/>
    </source>
</evidence>
<feature type="binding site" evidence="12">
    <location>
        <begin position="171"/>
        <end position="172"/>
    </location>
    <ligand>
        <name>ATP</name>
        <dbReference type="ChEBI" id="CHEBI:30616"/>
    </ligand>
</feature>
<evidence type="ECO:0000256" key="1">
    <source>
        <dbReference type="ARBA" id="ARBA00001946"/>
    </source>
</evidence>
<accession>A0A7C3SJ54</accession>
<evidence type="ECO:0000256" key="5">
    <source>
        <dbReference type="ARBA" id="ARBA00022741"/>
    </source>
</evidence>
<feature type="binding site" evidence="12">
    <location>
        <begin position="379"/>
        <end position="382"/>
    </location>
    <ligand>
        <name>substrate</name>
    </ligand>
</feature>
<dbReference type="GO" id="GO:0005737">
    <property type="term" value="C:cytoplasm"/>
    <property type="evidence" value="ECO:0007669"/>
    <property type="project" value="UniProtKB-SubCell"/>
</dbReference>
<feature type="binding site" evidence="12">
    <location>
        <begin position="225"/>
        <end position="227"/>
    </location>
    <ligand>
        <name>substrate</name>
    </ligand>
</feature>
<comment type="subcellular location">
    <subcellularLocation>
        <location evidence="12">Cytoplasm</location>
    </subcellularLocation>
</comment>
<keyword evidence="8 12" id="KW-0460">Magnesium</keyword>
<keyword evidence="7 12" id="KW-0067">ATP-binding</keyword>
<protein>
    <recommendedName>
        <fullName evidence="12">ATP-dependent 6-phosphofructokinase</fullName>
        <shortName evidence="12">ATP-PFK</shortName>
        <shortName evidence="12">Phosphofructokinase</shortName>
        <ecNumber evidence="12">2.7.1.11</ecNumber>
    </recommendedName>
    <alternativeName>
        <fullName evidence="12">Phosphohexokinase</fullName>
    </alternativeName>
</protein>
<feature type="binding site" evidence="12">
    <location>
        <position position="197"/>
    </location>
    <ligand>
        <name>Mg(2+)</name>
        <dbReference type="ChEBI" id="CHEBI:18420"/>
        <note>catalytic</note>
    </ligand>
</feature>
<dbReference type="GO" id="GO:0006002">
    <property type="term" value="P:fructose 6-phosphate metabolic process"/>
    <property type="evidence" value="ECO:0007669"/>
    <property type="project" value="InterPro"/>
</dbReference>
<evidence type="ECO:0000256" key="4">
    <source>
        <dbReference type="ARBA" id="ARBA00022723"/>
    </source>
</evidence>
<comment type="function">
    <text evidence="2">Catalyzes the phosphorylation of D-fructose 6-phosphate, the first committing step of glycolysis. Uses inorganic phosphate (PPi) as phosphoryl donor instead of ATP like common ATP-dependent phosphofructokinases (ATP-PFKs), which renders the reaction reversible, and can thus function both in glycolysis and gluconeogenesis. Consistently, PPi-PFK can replace the enzymes of both the forward (ATP-PFK) and reverse (fructose-bisphosphatase (FBPase)) reactions.</text>
</comment>
<comment type="catalytic activity">
    <reaction evidence="11">
        <text>beta-D-fructose 6-phosphate + diphosphate = beta-D-fructose 1,6-bisphosphate + phosphate + H(+)</text>
        <dbReference type="Rhea" id="RHEA:13613"/>
        <dbReference type="ChEBI" id="CHEBI:15378"/>
        <dbReference type="ChEBI" id="CHEBI:32966"/>
        <dbReference type="ChEBI" id="CHEBI:33019"/>
        <dbReference type="ChEBI" id="CHEBI:43474"/>
        <dbReference type="ChEBI" id="CHEBI:57634"/>
        <dbReference type="EC" id="2.7.1.90"/>
    </reaction>
</comment>